<reference evidence="6" key="1">
    <citation type="submission" date="2018-07" db="EMBL/GenBank/DDBJ databases">
        <authorList>
            <person name="Quirk P.G."/>
            <person name="Krulwich T.A."/>
        </authorList>
    </citation>
    <scope>NUCLEOTIDE SEQUENCE</scope>
</reference>
<gene>
    <name evidence="6" type="ORF">DF3PB_1250008</name>
</gene>
<keyword evidence="4" id="KW-0472">Membrane</keyword>
<accession>A0A380T9I2</accession>
<name>A0A380T9I2_9ZZZZ</name>
<dbReference type="GO" id="GO:0012505">
    <property type="term" value="C:endomembrane system"/>
    <property type="evidence" value="ECO:0007669"/>
    <property type="project" value="UniProtKB-SubCell"/>
</dbReference>
<evidence type="ECO:0000256" key="1">
    <source>
        <dbReference type="ARBA" id="ARBA00004127"/>
    </source>
</evidence>
<evidence type="ECO:0000256" key="2">
    <source>
        <dbReference type="ARBA" id="ARBA00022692"/>
    </source>
</evidence>
<keyword evidence="2" id="KW-0812">Transmembrane</keyword>
<dbReference type="InterPro" id="IPR016983">
    <property type="entry name" value="UCP031804"/>
</dbReference>
<sequence>MEPRLPPIEISRALVPARGHERLVRRRFWAKVKWTLGRVPFLDRALAAFFAAVDAKTPAAAKATLCAALAYFIMPADLIPDFIAGIGFTDDAAVLLLALQAIAPHITADHLDQARQALARLAQAQPD</sequence>
<feature type="domain" description="DUF1232" evidence="5">
    <location>
        <begin position="61"/>
        <end position="97"/>
    </location>
</feature>
<evidence type="ECO:0000256" key="4">
    <source>
        <dbReference type="ARBA" id="ARBA00023136"/>
    </source>
</evidence>
<dbReference type="Pfam" id="PF06803">
    <property type="entry name" value="DUF1232"/>
    <property type="match status" value="1"/>
</dbReference>
<evidence type="ECO:0000313" key="6">
    <source>
        <dbReference type="EMBL" id="SUS04249.1"/>
    </source>
</evidence>
<dbReference type="AlphaFoldDB" id="A0A380T9I2"/>
<dbReference type="InterPro" id="IPR010652">
    <property type="entry name" value="DUF1232"/>
</dbReference>
<comment type="subcellular location">
    <subcellularLocation>
        <location evidence="1">Endomembrane system</location>
        <topology evidence="1">Multi-pass membrane protein</topology>
    </subcellularLocation>
</comment>
<evidence type="ECO:0000256" key="3">
    <source>
        <dbReference type="ARBA" id="ARBA00022989"/>
    </source>
</evidence>
<dbReference type="EMBL" id="UIDG01000030">
    <property type="protein sequence ID" value="SUS04249.1"/>
    <property type="molecule type" value="Genomic_DNA"/>
</dbReference>
<protein>
    <recommendedName>
        <fullName evidence="5">DUF1232 domain-containing protein</fullName>
    </recommendedName>
</protein>
<dbReference type="PIRSF" id="PIRSF031804">
    <property type="entry name" value="UCP031804"/>
    <property type="match status" value="1"/>
</dbReference>
<evidence type="ECO:0000259" key="5">
    <source>
        <dbReference type="Pfam" id="PF06803"/>
    </source>
</evidence>
<keyword evidence="3" id="KW-1133">Transmembrane helix</keyword>
<proteinExistence type="predicted"/>
<organism evidence="6">
    <name type="scientific">metagenome</name>
    <dbReference type="NCBI Taxonomy" id="256318"/>
    <lineage>
        <taxon>unclassified sequences</taxon>
        <taxon>metagenomes</taxon>
    </lineage>
</organism>